<dbReference type="InterPro" id="IPR004177">
    <property type="entry name" value="DDHD_dom"/>
</dbReference>
<dbReference type="SMART" id="SM01127">
    <property type="entry name" value="DDHD"/>
    <property type="match status" value="1"/>
</dbReference>
<feature type="coiled-coil region" evidence="6">
    <location>
        <begin position="247"/>
        <end position="281"/>
    </location>
</feature>
<name>A0A6V7WAV4_MELEN</name>
<evidence type="ECO:0000313" key="10">
    <source>
        <dbReference type="Proteomes" id="UP000580250"/>
    </source>
</evidence>
<proteinExistence type="inferred from homology"/>
<feature type="region of interest" description="Disordered" evidence="7">
    <location>
        <begin position="1107"/>
        <end position="1163"/>
    </location>
</feature>
<feature type="compositionally biased region" description="Polar residues" evidence="7">
    <location>
        <begin position="538"/>
        <end position="558"/>
    </location>
</feature>
<dbReference type="InterPro" id="IPR001666">
    <property type="entry name" value="PI_transfer"/>
</dbReference>
<feature type="compositionally biased region" description="Low complexity" evidence="7">
    <location>
        <begin position="1111"/>
        <end position="1131"/>
    </location>
</feature>
<dbReference type="GO" id="GO:0035091">
    <property type="term" value="F:phosphatidylinositol binding"/>
    <property type="evidence" value="ECO:0007669"/>
    <property type="project" value="TreeGrafter"/>
</dbReference>
<dbReference type="InterPro" id="IPR031315">
    <property type="entry name" value="LNS2/PITP"/>
</dbReference>
<dbReference type="Pfam" id="PF02862">
    <property type="entry name" value="DDHD"/>
    <property type="match status" value="1"/>
</dbReference>
<dbReference type="EMBL" id="CAJEWN010000494">
    <property type="protein sequence ID" value="CAD2184219.1"/>
    <property type="molecule type" value="Genomic_DNA"/>
</dbReference>
<comment type="subcellular location">
    <subcellularLocation>
        <location evidence="1">Endomembrane system</location>
        <topology evidence="1">Peripheral membrane protein</topology>
    </subcellularLocation>
</comment>
<dbReference type="Pfam" id="PF24695">
    <property type="entry name" value="PITM1-3"/>
    <property type="match status" value="1"/>
</dbReference>
<dbReference type="FunFam" id="3.40.50.1000:FF:000173">
    <property type="entry name" value="Membrane-associated phosphatidylinositol transfer protein 2"/>
    <property type="match status" value="1"/>
</dbReference>
<dbReference type="GO" id="GO:0046872">
    <property type="term" value="F:metal ion binding"/>
    <property type="evidence" value="ECO:0007669"/>
    <property type="project" value="InterPro"/>
</dbReference>
<feature type="region of interest" description="Disordered" evidence="7">
    <location>
        <begin position="581"/>
        <end position="624"/>
    </location>
</feature>
<dbReference type="SMART" id="SM00775">
    <property type="entry name" value="LNS2"/>
    <property type="match status" value="1"/>
</dbReference>
<evidence type="ECO:0000256" key="2">
    <source>
        <dbReference type="ARBA" id="ARBA00010316"/>
    </source>
</evidence>
<dbReference type="Gene3D" id="3.40.50.1000">
    <property type="entry name" value="HAD superfamily/HAD-like"/>
    <property type="match status" value="1"/>
</dbReference>
<dbReference type="InterPro" id="IPR023393">
    <property type="entry name" value="START-like_dom_sf"/>
</dbReference>
<dbReference type="GO" id="GO:0005737">
    <property type="term" value="C:cytoplasm"/>
    <property type="evidence" value="ECO:0007669"/>
    <property type="project" value="TreeGrafter"/>
</dbReference>
<keyword evidence="4" id="KW-0597">Phosphoprotein</keyword>
<dbReference type="PRINTS" id="PR00391">
    <property type="entry name" value="PITRANSFER"/>
</dbReference>
<dbReference type="InterPro" id="IPR023214">
    <property type="entry name" value="HAD_sf"/>
</dbReference>
<dbReference type="PANTHER" id="PTHR10658">
    <property type="entry name" value="PHOSPHATIDYLINOSITOL TRANSFER PROTEIN"/>
    <property type="match status" value="1"/>
</dbReference>
<comment type="caution">
    <text evidence="9">The sequence shown here is derived from an EMBL/GenBank/DDBJ whole genome shotgun (WGS) entry which is preliminary data.</text>
</comment>
<feature type="compositionally biased region" description="Polar residues" evidence="7">
    <location>
        <begin position="1152"/>
        <end position="1163"/>
    </location>
</feature>
<evidence type="ECO:0000256" key="1">
    <source>
        <dbReference type="ARBA" id="ARBA00004184"/>
    </source>
</evidence>
<feature type="compositionally biased region" description="Low complexity" evidence="7">
    <location>
        <begin position="508"/>
        <end position="535"/>
    </location>
</feature>
<gene>
    <name evidence="9" type="ORF">MENT_LOCUS36564</name>
</gene>
<dbReference type="SUPFAM" id="SSF56784">
    <property type="entry name" value="HAD-like"/>
    <property type="match status" value="1"/>
</dbReference>
<keyword evidence="6" id="KW-0175">Coiled coil</keyword>
<dbReference type="AlphaFoldDB" id="A0A6V7WAV4"/>
<sequence>MLIKEYRIPLPLTAEEYQIAQLFMIQKKSRLESSGVGSGVEIIKNEPTVMVLLVILVNILIKYIILEIEFQFGFATFYLHLHLKLTKNHGILTLIHVETKYLNDSGNSENVFNLSQDELKNRVIDVIDFVRDPISSHDYLAEEDPKIFKSFKTGRGPLNECWIENCISNKLPLMCAYKLCKVEFKYWGLQTRGERWIHELALRGTMLRAHRQAWVWQDEWYNLKIEDIRKLENETKEYLAALMTPREDEEEEEVEEENKEELNLKNKLKKEKEENQQLSCSNSVSDIFFDCSDKFEEREEEEGQPGRTTLVRWSSELLLNEDDGEKSPPRTPRPSNNRFLLILVFHGDLFPTKSADSKITDTNTLRSTLESLISCHYSQLKGRINVQCVTCGSEFESLAHLLNSLSSSFGNFHPSIAQLLASDVCTFNACVTQSIITANKVFRNFLNSEAGKIFEECGEGGEIFLVGDFIGGIILYEALARSMSSTTNKNNNEINNDLEVNYRTNRVYSHSSSPSVNKNNNNNSSSNSRSKSPLSAGKQGNCSKENSVTTTNTSHSYSLSAGAADSPSIYSGGSSIFSFDNKKTQQQRRGCSPSPSVATVDKQSNKAALASRQASTNSSQEPSHFALVRKTTEVSSDVLDFHPTAAFLLGCPLALLLTQRQLLDEHQNFSLACDQLYNLFYPLDLCGARLEPVLNPNLAQLPAPKVPRYQRFHLLGDGNDIHFDAAGSATPMVWGSRRVDHELYCPPEMNTLPALALPNILHVSYWESKDVGAFILRTFLRFDDTPGLSTTNIKNLADFPPLNFQMPLSIWNRRRTRFKVANLAANHRANDLLVVADAEEQIVNARFCYGPMDLVALSQENVLVYVLPSGGEWTLRGMETTDKHGRLSIDLGKSLPVGIHHVRLIVQGDHTFLSVSIAVVLKGTPIVVFSIDGSLTASVSVTGRDPRLKPGAVDVVRFWQQQGYLIIYLTARPDMQQRLVSAWLATHNFPHGLLFFTPSLSTEPLKQKMLFMKHLTDIGLCVQAAYGSTKDIPVYSNAGLDPERIFRVGGGHRRKHTLDCVSLENGYSPHLHDLHSGRIEIAQPASYIVVGHSNLNNSFGIKIEEHSTLDTQNNSNNISTTTTTSIHQQQQRSPMQRTLSFGPRTGKYNCSKKISQTSSLSTN</sequence>
<evidence type="ECO:0000259" key="8">
    <source>
        <dbReference type="PROSITE" id="PS51043"/>
    </source>
</evidence>
<protein>
    <recommendedName>
        <fullName evidence="8">DDHD domain-containing protein</fullName>
    </recommendedName>
</protein>
<feature type="region of interest" description="Disordered" evidence="7">
    <location>
        <begin position="508"/>
        <end position="558"/>
    </location>
</feature>
<reference evidence="9 10" key="1">
    <citation type="submission" date="2020-08" db="EMBL/GenBank/DDBJ databases">
        <authorList>
            <person name="Koutsovoulos G."/>
            <person name="Danchin GJ E."/>
        </authorList>
    </citation>
    <scope>NUCLEOTIDE SEQUENCE [LARGE SCALE GENOMIC DNA]</scope>
</reference>
<dbReference type="PROSITE" id="PS51043">
    <property type="entry name" value="DDHD"/>
    <property type="match status" value="1"/>
</dbReference>
<evidence type="ECO:0000313" key="9">
    <source>
        <dbReference type="EMBL" id="CAD2184219.1"/>
    </source>
</evidence>
<dbReference type="Gene3D" id="3.30.530.20">
    <property type="match status" value="2"/>
</dbReference>
<evidence type="ECO:0000256" key="7">
    <source>
        <dbReference type="SAM" id="MobiDB-lite"/>
    </source>
</evidence>
<keyword evidence="5" id="KW-0106">Calcium</keyword>
<accession>A0A6V7WAV4</accession>
<dbReference type="InterPro" id="IPR055261">
    <property type="entry name" value="PI_transfer_N"/>
</dbReference>
<dbReference type="GO" id="GO:0008526">
    <property type="term" value="F:phosphatidylinositol transfer activity"/>
    <property type="evidence" value="ECO:0007669"/>
    <property type="project" value="TreeGrafter"/>
</dbReference>
<dbReference type="GO" id="GO:0012505">
    <property type="term" value="C:endomembrane system"/>
    <property type="evidence" value="ECO:0007669"/>
    <property type="project" value="UniProtKB-SubCell"/>
</dbReference>
<dbReference type="GO" id="GO:0031210">
    <property type="term" value="F:phosphatidylcholine binding"/>
    <property type="evidence" value="ECO:0007669"/>
    <property type="project" value="TreeGrafter"/>
</dbReference>
<feature type="compositionally biased region" description="Polar residues" evidence="7">
    <location>
        <begin position="587"/>
        <end position="622"/>
    </location>
</feature>
<dbReference type="Pfam" id="PF24694">
    <property type="entry name" value="LNS2_PITM1-3"/>
    <property type="match status" value="1"/>
</dbReference>
<dbReference type="PANTHER" id="PTHR10658:SF81">
    <property type="entry name" value="PROTEIN RETINAL DEGENERATION B"/>
    <property type="match status" value="1"/>
</dbReference>
<feature type="domain" description="DDHD" evidence="8">
    <location>
        <begin position="639"/>
        <end position="781"/>
    </location>
</feature>
<dbReference type="Proteomes" id="UP000580250">
    <property type="component" value="Unassembled WGS sequence"/>
</dbReference>
<comment type="similarity">
    <text evidence="2">Belongs to the PtdIns transfer protein family. PI transfer class IIA subfamily.</text>
</comment>
<keyword evidence="3" id="KW-0488">Methylation</keyword>
<organism evidence="9 10">
    <name type="scientific">Meloidogyne enterolobii</name>
    <name type="common">Root-knot nematode worm</name>
    <name type="synonym">Meloidogyne mayaguensis</name>
    <dbReference type="NCBI Taxonomy" id="390850"/>
    <lineage>
        <taxon>Eukaryota</taxon>
        <taxon>Metazoa</taxon>
        <taxon>Ecdysozoa</taxon>
        <taxon>Nematoda</taxon>
        <taxon>Chromadorea</taxon>
        <taxon>Rhabditida</taxon>
        <taxon>Tylenchina</taxon>
        <taxon>Tylenchomorpha</taxon>
        <taxon>Tylenchoidea</taxon>
        <taxon>Meloidogynidae</taxon>
        <taxon>Meloidogyninae</taxon>
        <taxon>Meloidogyne</taxon>
    </lineage>
</organism>
<evidence type="ECO:0000256" key="4">
    <source>
        <dbReference type="ARBA" id="ARBA00022553"/>
    </source>
</evidence>
<dbReference type="SUPFAM" id="SSF55961">
    <property type="entry name" value="Bet v1-like"/>
    <property type="match status" value="1"/>
</dbReference>
<dbReference type="Pfam" id="PF02121">
    <property type="entry name" value="IP_trans"/>
    <property type="match status" value="2"/>
</dbReference>
<dbReference type="GO" id="GO:0008525">
    <property type="term" value="F:phosphatidylcholine transporter activity"/>
    <property type="evidence" value="ECO:0007669"/>
    <property type="project" value="TreeGrafter"/>
</dbReference>
<evidence type="ECO:0000256" key="5">
    <source>
        <dbReference type="ARBA" id="ARBA00022837"/>
    </source>
</evidence>
<dbReference type="InterPro" id="IPR036412">
    <property type="entry name" value="HAD-like_sf"/>
</dbReference>
<dbReference type="OrthoDB" id="10053061at2759"/>
<evidence type="ECO:0000256" key="3">
    <source>
        <dbReference type="ARBA" id="ARBA00022481"/>
    </source>
</evidence>
<evidence type="ECO:0000256" key="6">
    <source>
        <dbReference type="SAM" id="Coils"/>
    </source>
</evidence>